<protein>
    <recommendedName>
        <fullName evidence="6">Amine oxidase domain-containing protein</fullName>
    </recommendedName>
</protein>
<dbReference type="Gene3D" id="3.50.50.60">
    <property type="entry name" value="FAD/NAD(P)-binding domain"/>
    <property type="match status" value="1"/>
</dbReference>
<keyword evidence="3" id="KW-0274">FAD</keyword>
<dbReference type="GO" id="GO:0016491">
    <property type="term" value="F:oxidoreductase activity"/>
    <property type="evidence" value="ECO:0007669"/>
    <property type="project" value="InterPro"/>
</dbReference>
<name>A0A109FUU0_BACMY</name>
<dbReference type="Gene3D" id="3.90.660.50">
    <property type="match status" value="1"/>
</dbReference>
<evidence type="ECO:0000256" key="1">
    <source>
        <dbReference type="ARBA" id="ARBA00022630"/>
    </source>
</evidence>
<dbReference type="Pfam" id="PF01593">
    <property type="entry name" value="Amino_oxidase"/>
    <property type="match status" value="1"/>
</dbReference>
<evidence type="ECO:0000256" key="4">
    <source>
        <dbReference type="ARBA" id="ARBA00022857"/>
    </source>
</evidence>
<sequence length="492" mass="55328">MKKYDAIFIGAGLGSLSAAGKLVHSGKKVLVIDQHYVIGGCASTFRRKKFIFDAAVHLMGGCEEGGLIENFLSSLGLNQKINFIEINPMYVASIGEDRYSIPSNLYELEEKMCEWFPDEKEGIKQVISKIIRIGGLLLQVSSTQTQEEVARKEIIKELSGIRNVSFTEFLERYLNNPKAISVLSTLFLYAGESPDELSAQYIISVLMSYHNGAFYPKGSTQAFANLLGDYIKANGSDIVLRRKVEKIRMSNGQVTGIIDHKGNEYYSDVIVSNADMKSTYMDLLGEEHLSSLYKKKFERLTPSCSAIVLYAGIKDDDNWSKNIPHELFVFPQHVHHNPHYLYHPQEKSVTPMSICCPSHVDPSLAPPEHAIVTVTALCNYDEIENIRLERGKDFLLDDFLNRIEMQLPGFKERIVLHELATPSTILRYTRNQNGAMYGWSKVKEQPWLAKMGPKSPVKGLYFTGHWTNNIHGVYGVIKSGLMTSQQIINDVG</sequence>
<dbReference type="InterPro" id="IPR036188">
    <property type="entry name" value="FAD/NAD-bd_sf"/>
</dbReference>
<keyword evidence="4" id="KW-0521">NADP</keyword>
<dbReference type="RefSeq" id="WP_060751825.1">
    <property type="nucleotide sequence ID" value="NZ_LRPH01000094.1"/>
</dbReference>
<dbReference type="PANTHER" id="PTHR46091">
    <property type="entry name" value="BLR7054 PROTEIN"/>
    <property type="match status" value="1"/>
</dbReference>
<evidence type="ECO:0000256" key="5">
    <source>
        <dbReference type="ARBA" id="ARBA00023027"/>
    </source>
</evidence>
<dbReference type="SUPFAM" id="SSF51905">
    <property type="entry name" value="FAD/NAD(P)-binding domain"/>
    <property type="match status" value="1"/>
</dbReference>
<evidence type="ECO:0000259" key="6">
    <source>
        <dbReference type="Pfam" id="PF01593"/>
    </source>
</evidence>
<evidence type="ECO:0000313" key="7">
    <source>
        <dbReference type="EMBL" id="KWU54890.1"/>
    </source>
</evidence>
<keyword evidence="2" id="KW-0732">Signal</keyword>
<evidence type="ECO:0000313" key="8">
    <source>
        <dbReference type="Proteomes" id="UP000065797"/>
    </source>
</evidence>
<comment type="caution">
    <text evidence="7">The sequence shown here is derived from an EMBL/GenBank/DDBJ whole genome shotgun (WGS) entry which is preliminary data.</text>
</comment>
<feature type="domain" description="Amine oxidase" evidence="6">
    <location>
        <begin position="16"/>
        <end position="488"/>
    </location>
</feature>
<evidence type="ECO:0000256" key="2">
    <source>
        <dbReference type="ARBA" id="ARBA00022729"/>
    </source>
</evidence>
<dbReference type="EMBL" id="LRPH01000094">
    <property type="protein sequence ID" value="KWU54890.1"/>
    <property type="molecule type" value="Genomic_DNA"/>
</dbReference>
<proteinExistence type="predicted"/>
<accession>A0A109FUU0</accession>
<evidence type="ECO:0000256" key="3">
    <source>
        <dbReference type="ARBA" id="ARBA00022827"/>
    </source>
</evidence>
<dbReference type="AlphaFoldDB" id="A0A109FUU0"/>
<reference evidence="7 8" key="1">
    <citation type="submission" date="2016-01" db="EMBL/GenBank/DDBJ databases">
        <authorList>
            <person name="McClelland M."/>
            <person name="Jain A."/>
            <person name="Saraogi P."/>
            <person name="Mendelson R."/>
            <person name="Westerman R."/>
            <person name="SanMiguel P."/>
            <person name="Csonka L."/>
        </authorList>
    </citation>
    <scope>NUCLEOTIDE SEQUENCE [LARGE SCALE GENOMIC DNA]</scope>
    <source>
        <strain evidence="7 8">PE8-15</strain>
    </source>
</reference>
<gene>
    <name evidence="7" type="ORF">AWW70_26115</name>
</gene>
<dbReference type="Proteomes" id="UP000065797">
    <property type="component" value="Unassembled WGS sequence"/>
</dbReference>
<keyword evidence="1" id="KW-0285">Flavoprotein</keyword>
<dbReference type="PANTHER" id="PTHR46091:SF3">
    <property type="entry name" value="AMINE OXIDASE DOMAIN-CONTAINING PROTEIN"/>
    <property type="match status" value="1"/>
</dbReference>
<organism evidence="7 8">
    <name type="scientific">Bacillus mycoides</name>
    <dbReference type="NCBI Taxonomy" id="1405"/>
    <lineage>
        <taxon>Bacteria</taxon>
        <taxon>Bacillati</taxon>
        <taxon>Bacillota</taxon>
        <taxon>Bacilli</taxon>
        <taxon>Bacillales</taxon>
        <taxon>Bacillaceae</taxon>
        <taxon>Bacillus</taxon>
        <taxon>Bacillus cereus group</taxon>
    </lineage>
</organism>
<dbReference type="InterPro" id="IPR052206">
    <property type="entry name" value="Retinol_saturase"/>
</dbReference>
<keyword evidence="5" id="KW-0520">NAD</keyword>
<dbReference type="InterPro" id="IPR002937">
    <property type="entry name" value="Amino_oxidase"/>
</dbReference>